<dbReference type="Proteomes" id="UP000503308">
    <property type="component" value="Chromosome"/>
</dbReference>
<evidence type="ECO:0000313" key="2">
    <source>
        <dbReference type="Proteomes" id="UP000503308"/>
    </source>
</evidence>
<reference evidence="1 2" key="1">
    <citation type="submission" date="2020-02" db="EMBL/GenBank/DDBJ databases">
        <title>Genome sequence of Roseobacter ponti.</title>
        <authorList>
            <person name="Hollensteiner J."/>
            <person name="Schneider D."/>
            <person name="Poehlein A."/>
            <person name="Daniel R."/>
        </authorList>
    </citation>
    <scope>NUCLEOTIDE SEQUENCE [LARGE SCALE GENOMIC DNA]</scope>
    <source>
        <strain evidence="1 2">DSM 106830</strain>
    </source>
</reference>
<dbReference type="EMBL" id="CP048788">
    <property type="protein sequence ID" value="QJF50761.1"/>
    <property type="molecule type" value="Genomic_DNA"/>
</dbReference>
<accession>A0A858ST60</accession>
<dbReference type="KEGG" id="rpon:G3256_06125"/>
<protein>
    <submittedName>
        <fullName evidence="1">Uncharacterized protein</fullName>
    </submittedName>
</protein>
<evidence type="ECO:0000313" key="1">
    <source>
        <dbReference type="EMBL" id="QJF50761.1"/>
    </source>
</evidence>
<dbReference type="RefSeq" id="WP_169639976.1">
    <property type="nucleotide sequence ID" value="NZ_CP048788.1"/>
</dbReference>
<sequence length="182" mass="21153">MDDDDDWLFDAAGAIREDLNYSDRLDVHRWTDHKEAIPFINNIYDRYFAGGYRNVTMKNLKVVVLDLFVKWKSDPNLKTSYSRNSNDYQVGSIYNELHISRKTIDVVDKLSEVGLVKTHMGFKDRRTGVGRISRMWPTRDLIKMFEEAAFSPFDIGSSPERVPIVLRNDEGEDIAFEINPEL</sequence>
<proteinExistence type="predicted"/>
<keyword evidence="2" id="KW-1185">Reference proteome</keyword>
<dbReference type="AlphaFoldDB" id="A0A858ST60"/>
<name>A0A858ST60_9RHOB</name>
<organism evidence="1 2">
    <name type="scientific">Roseobacter ponti</name>
    <dbReference type="NCBI Taxonomy" id="1891787"/>
    <lineage>
        <taxon>Bacteria</taxon>
        <taxon>Pseudomonadati</taxon>
        <taxon>Pseudomonadota</taxon>
        <taxon>Alphaproteobacteria</taxon>
        <taxon>Rhodobacterales</taxon>
        <taxon>Roseobacteraceae</taxon>
        <taxon>Roseobacter</taxon>
    </lineage>
</organism>
<gene>
    <name evidence="1" type="ORF">G3256_06125</name>
</gene>